<dbReference type="InterPro" id="IPR010930">
    <property type="entry name" value="Flg_bb/hook_C_dom"/>
</dbReference>
<dbReference type="Pfam" id="PF06429">
    <property type="entry name" value="Flg_bbr_C"/>
    <property type="match status" value="1"/>
</dbReference>
<dbReference type="NCBIfam" id="TIGR03506">
    <property type="entry name" value="FlgEFG_subfam"/>
    <property type="match status" value="1"/>
</dbReference>
<reference evidence="6 7" key="1">
    <citation type="submission" date="2019-01" db="EMBL/GenBank/DDBJ databases">
        <title>Chengkuizengella sp. nov., isolated from deep-sea sediment of East Pacific Ocean.</title>
        <authorList>
            <person name="Yang J."/>
            <person name="Lai Q."/>
            <person name="Shao Z."/>
        </authorList>
    </citation>
    <scope>NUCLEOTIDE SEQUENCE [LARGE SCALE GENOMIC DNA]</scope>
    <source>
        <strain evidence="6 7">YPA3-1-1</strain>
    </source>
</reference>
<dbReference type="PANTHER" id="PTHR30435">
    <property type="entry name" value="FLAGELLAR PROTEIN"/>
    <property type="match status" value="1"/>
</dbReference>
<dbReference type="RefSeq" id="WP_160647401.1">
    <property type="nucleotide sequence ID" value="NZ_SIJB01000033.1"/>
</dbReference>
<sequence length="288" mass="31930">MNKSMINAMVSMQNLQQKLNIQSHNIANINTTGYKKLEASFQDLLTTRVNQVNDFSLEGRKSSLGVQEGVGIRMSNPYLRTEQGTMANTNISTDLAIHGDGFFEVGTLDGEDRLFTRNGSFQLVPSSDNLDELYLATSGGQVVKNNENEPISIPVNHELTIDDMGNVFAYNKSNPGEAPLELGQLKIVRILSPQYLQPMGNSLYTLSEDKLTDPSLVQEMDLNANSDFTANPDDKVNIQILQGFLEQSNVNLSEEMTEMMVTQRAFQLTSKAYSNAETMMKLAANLRS</sequence>
<dbReference type="InterPro" id="IPR020013">
    <property type="entry name" value="Flagellar_FlgE/F/G"/>
</dbReference>
<dbReference type="InterPro" id="IPR001444">
    <property type="entry name" value="Flag_bb_rod_N"/>
</dbReference>
<comment type="subcellular location">
    <subcellularLocation>
        <location evidence="2">Bacterial flagellum basal body</location>
    </subcellularLocation>
</comment>
<feature type="domain" description="Flagellar basal-body/hook protein C-terminal" evidence="4">
    <location>
        <begin position="242"/>
        <end position="286"/>
    </location>
</feature>
<keyword evidence="6" id="KW-0969">Cilium</keyword>
<evidence type="ECO:0000259" key="5">
    <source>
        <dbReference type="Pfam" id="PF22692"/>
    </source>
</evidence>
<protein>
    <submittedName>
        <fullName evidence="6">Flagellar hook-basal body protein</fullName>
    </submittedName>
</protein>
<accession>A0A6N9Q6W3</accession>
<dbReference type="GO" id="GO:0071978">
    <property type="term" value="P:bacterial-type flagellum-dependent swarming motility"/>
    <property type="evidence" value="ECO:0007669"/>
    <property type="project" value="TreeGrafter"/>
</dbReference>
<proteinExistence type="inferred from homology"/>
<dbReference type="Proteomes" id="UP000448943">
    <property type="component" value="Unassembled WGS sequence"/>
</dbReference>
<dbReference type="PANTHER" id="PTHR30435:SF19">
    <property type="entry name" value="FLAGELLAR BASAL-BODY ROD PROTEIN FLGG"/>
    <property type="match status" value="1"/>
</dbReference>
<evidence type="ECO:0000256" key="1">
    <source>
        <dbReference type="ARBA" id="ARBA00009677"/>
    </source>
</evidence>
<keyword evidence="6" id="KW-0282">Flagellum</keyword>
<feature type="domain" description="Flagellar basal body rod protein N-terminal" evidence="3">
    <location>
        <begin position="8"/>
        <end position="35"/>
    </location>
</feature>
<dbReference type="OrthoDB" id="9800375at2"/>
<dbReference type="EMBL" id="SIJB01000033">
    <property type="protein sequence ID" value="NBI30587.1"/>
    <property type="molecule type" value="Genomic_DNA"/>
</dbReference>
<dbReference type="AlphaFoldDB" id="A0A6N9Q6W3"/>
<evidence type="ECO:0000256" key="2">
    <source>
        <dbReference type="RuleBase" id="RU362116"/>
    </source>
</evidence>
<keyword evidence="2" id="KW-0975">Bacterial flagellum</keyword>
<evidence type="ECO:0000259" key="3">
    <source>
        <dbReference type="Pfam" id="PF00460"/>
    </source>
</evidence>
<keyword evidence="7" id="KW-1185">Reference proteome</keyword>
<dbReference type="InterPro" id="IPR037925">
    <property type="entry name" value="FlgE/F/G-like"/>
</dbReference>
<comment type="similarity">
    <text evidence="1 2">Belongs to the flagella basal body rod proteins family.</text>
</comment>
<comment type="caution">
    <text evidence="6">The sequence shown here is derived from an EMBL/GenBank/DDBJ whole genome shotgun (WGS) entry which is preliminary data.</text>
</comment>
<dbReference type="Pfam" id="PF22692">
    <property type="entry name" value="LlgE_F_G_D1"/>
    <property type="match status" value="1"/>
</dbReference>
<evidence type="ECO:0000259" key="4">
    <source>
        <dbReference type="Pfam" id="PF06429"/>
    </source>
</evidence>
<gene>
    <name evidence="6" type="ORF">ERL59_16680</name>
</gene>
<dbReference type="InterPro" id="IPR053967">
    <property type="entry name" value="LlgE_F_G-like_D1"/>
</dbReference>
<organism evidence="6 7">
    <name type="scientific">Chengkuizengella marina</name>
    <dbReference type="NCBI Taxonomy" id="2507566"/>
    <lineage>
        <taxon>Bacteria</taxon>
        <taxon>Bacillati</taxon>
        <taxon>Bacillota</taxon>
        <taxon>Bacilli</taxon>
        <taxon>Bacillales</taxon>
        <taxon>Paenibacillaceae</taxon>
        <taxon>Chengkuizengella</taxon>
    </lineage>
</organism>
<evidence type="ECO:0000313" key="7">
    <source>
        <dbReference type="Proteomes" id="UP000448943"/>
    </source>
</evidence>
<evidence type="ECO:0000313" key="6">
    <source>
        <dbReference type="EMBL" id="NBI30587.1"/>
    </source>
</evidence>
<keyword evidence="6" id="KW-0966">Cell projection</keyword>
<dbReference type="Pfam" id="PF00460">
    <property type="entry name" value="Flg_bb_rod"/>
    <property type="match status" value="1"/>
</dbReference>
<dbReference type="SUPFAM" id="SSF117143">
    <property type="entry name" value="Flagellar hook protein flgE"/>
    <property type="match status" value="1"/>
</dbReference>
<dbReference type="GO" id="GO:0009425">
    <property type="term" value="C:bacterial-type flagellum basal body"/>
    <property type="evidence" value="ECO:0007669"/>
    <property type="project" value="UniProtKB-SubCell"/>
</dbReference>
<feature type="domain" description="Flagellar hook protein FlgE/F/G-like D1" evidence="5">
    <location>
        <begin position="96"/>
        <end position="169"/>
    </location>
</feature>
<name>A0A6N9Q6W3_9BACL</name>